<gene>
    <name evidence="2" type="ORF">EI97DRAFT_36381</name>
</gene>
<organism evidence="2 3">
    <name type="scientific">Westerdykella ornata</name>
    <dbReference type="NCBI Taxonomy" id="318751"/>
    <lineage>
        <taxon>Eukaryota</taxon>
        <taxon>Fungi</taxon>
        <taxon>Dikarya</taxon>
        <taxon>Ascomycota</taxon>
        <taxon>Pezizomycotina</taxon>
        <taxon>Dothideomycetes</taxon>
        <taxon>Pleosporomycetidae</taxon>
        <taxon>Pleosporales</taxon>
        <taxon>Sporormiaceae</taxon>
        <taxon>Westerdykella</taxon>
    </lineage>
</organism>
<feature type="compositionally biased region" description="Pro residues" evidence="1">
    <location>
        <begin position="313"/>
        <end position="337"/>
    </location>
</feature>
<dbReference type="EMBL" id="ML986493">
    <property type="protein sequence ID" value="KAF2276340.1"/>
    <property type="molecule type" value="Genomic_DNA"/>
</dbReference>
<feature type="region of interest" description="Disordered" evidence="1">
    <location>
        <begin position="401"/>
        <end position="438"/>
    </location>
</feature>
<reference evidence="2" key="1">
    <citation type="journal article" date="2020" name="Stud. Mycol.">
        <title>101 Dothideomycetes genomes: a test case for predicting lifestyles and emergence of pathogens.</title>
        <authorList>
            <person name="Haridas S."/>
            <person name="Albert R."/>
            <person name="Binder M."/>
            <person name="Bloem J."/>
            <person name="Labutti K."/>
            <person name="Salamov A."/>
            <person name="Andreopoulos B."/>
            <person name="Baker S."/>
            <person name="Barry K."/>
            <person name="Bills G."/>
            <person name="Bluhm B."/>
            <person name="Cannon C."/>
            <person name="Castanera R."/>
            <person name="Culley D."/>
            <person name="Daum C."/>
            <person name="Ezra D."/>
            <person name="Gonzalez J."/>
            <person name="Henrissat B."/>
            <person name="Kuo A."/>
            <person name="Liang C."/>
            <person name="Lipzen A."/>
            <person name="Lutzoni F."/>
            <person name="Magnuson J."/>
            <person name="Mondo S."/>
            <person name="Nolan M."/>
            <person name="Ohm R."/>
            <person name="Pangilinan J."/>
            <person name="Park H.-J."/>
            <person name="Ramirez L."/>
            <person name="Alfaro M."/>
            <person name="Sun H."/>
            <person name="Tritt A."/>
            <person name="Yoshinaga Y."/>
            <person name="Zwiers L.-H."/>
            <person name="Turgeon B."/>
            <person name="Goodwin S."/>
            <person name="Spatafora J."/>
            <person name="Crous P."/>
            <person name="Grigoriev I."/>
        </authorList>
    </citation>
    <scope>NUCLEOTIDE SEQUENCE</scope>
    <source>
        <strain evidence="2">CBS 379.55</strain>
    </source>
</reference>
<sequence>MSSRRCQSSSPLQPSTAIQQPAHSSQIPQFGADSFAQTLYKVPAYRYSHSLTFLELFSPSAEKKIIRAFSKLRGRSWHAELPRMSDFQKPGTSTGGPENGWWEFAHDLREMGLGWAEEQFGPPPIVQGPATDAVGSQSELESATDEAAKGSDTEPDSEMETIAKQYLRAKSGFRHAQRFRDTTSEAGSGGIPRVREAKSHIARISASGDALFASDQPHAGSDKGEDTKEDSEAEQIAQRYPQRPSPPRARRSSAADFGKVEEYGPIDMMRIRRRGRIAPPLPKEGWPSYDSQAEVEYPTLPSLPSFPSQHQPPASPPVPSRPVPNVAPQPNLPPAQAPTPGGYLATYRPRQPNDTLFHRGSAGVNPDGAHARPPFKKRSMHAKNGMGGVLRHHRIVSGSFGSFETEKPSRFNDRPYRLFAERRQKKEEKKAGPEQMEG</sequence>
<dbReference type="GeneID" id="54548168"/>
<feature type="region of interest" description="Disordered" evidence="1">
    <location>
        <begin position="125"/>
        <end position="158"/>
    </location>
</feature>
<proteinExistence type="predicted"/>
<evidence type="ECO:0000313" key="2">
    <source>
        <dbReference type="EMBL" id="KAF2276340.1"/>
    </source>
</evidence>
<keyword evidence="3" id="KW-1185">Reference proteome</keyword>
<dbReference type="RefSeq" id="XP_033653879.1">
    <property type="nucleotide sequence ID" value="XM_033794993.1"/>
</dbReference>
<dbReference type="AlphaFoldDB" id="A0A6A6JI65"/>
<name>A0A6A6JI65_WESOR</name>
<evidence type="ECO:0000256" key="1">
    <source>
        <dbReference type="SAM" id="MobiDB-lite"/>
    </source>
</evidence>
<feature type="compositionally biased region" description="Basic and acidic residues" evidence="1">
    <location>
        <begin position="404"/>
        <end position="432"/>
    </location>
</feature>
<feature type="region of interest" description="Disordered" evidence="1">
    <location>
        <begin position="209"/>
        <end position="382"/>
    </location>
</feature>
<dbReference type="Proteomes" id="UP000800097">
    <property type="component" value="Unassembled WGS sequence"/>
</dbReference>
<accession>A0A6A6JI65</accession>
<evidence type="ECO:0000313" key="3">
    <source>
        <dbReference type="Proteomes" id="UP000800097"/>
    </source>
</evidence>
<feature type="region of interest" description="Disordered" evidence="1">
    <location>
        <begin position="1"/>
        <end position="24"/>
    </location>
</feature>
<protein>
    <submittedName>
        <fullName evidence="2">Uncharacterized protein</fullName>
    </submittedName>
</protein>
<dbReference type="OrthoDB" id="3796109at2759"/>
<feature type="region of interest" description="Disordered" evidence="1">
    <location>
        <begin position="173"/>
        <end position="194"/>
    </location>
</feature>